<dbReference type="SUPFAM" id="SSF53850">
    <property type="entry name" value="Periplasmic binding protein-like II"/>
    <property type="match status" value="1"/>
</dbReference>
<dbReference type="Gene3D" id="1.10.10.10">
    <property type="entry name" value="Winged helix-like DNA-binding domain superfamily/Winged helix DNA-binding domain"/>
    <property type="match status" value="1"/>
</dbReference>
<evidence type="ECO:0000313" key="7">
    <source>
        <dbReference type="Proteomes" id="UP000596252"/>
    </source>
</evidence>
<dbReference type="CDD" id="cd05466">
    <property type="entry name" value="PBP2_LTTR_substrate"/>
    <property type="match status" value="1"/>
</dbReference>
<dbReference type="Pfam" id="PF00126">
    <property type="entry name" value="HTH_1"/>
    <property type="match status" value="1"/>
</dbReference>
<dbReference type="Proteomes" id="UP000596252">
    <property type="component" value="Chromosome"/>
</dbReference>
<dbReference type="InterPro" id="IPR000847">
    <property type="entry name" value="LysR_HTH_N"/>
</dbReference>
<evidence type="ECO:0000256" key="2">
    <source>
        <dbReference type="ARBA" id="ARBA00023015"/>
    </source>
</evidence>
<dbReference type="RefSeq" id="WP_203324465.1">
    <property type="nucleotide sequence ID" value="NZ_CP069213.1"/>
</dbReference>
<organism evidence="6 7">
    <name type="scientific">Shewanella litorisediminis</name>
    <dbReference type="NCBI Taxonomy" id="1173586"/>
    <lineage>
        <taxon>Bacteria</taxon>
        <taxon>Pseudomonadati</taxon>
        <taxon>Pseudomonadota</taxon>
        <taxon>Gammaproteobacteria</taxon>
        <taxon>Alteromonadales</taxon>
        <taxon>Shewanellaceae</taxon>
        <taxon>Shewanella</taxon>
    </lineage>
</organism>
<name>A0ABX7G0F1_9GAMM</name>
<keyword evidence="4" id="KW-0804">Transcription</keyword>
<accession>A0ABX7G0F1</accession>
<dbReference type="Pfam" id="PF03466">
    <property type="entry name" value="LysR_substrate"/>
    <property type="match status" value="1"/>
</dbReference>
<evidence type="ECO:0000313" key="6">
    <source>
        <dbReference type="EMBL" id="QRH00755.1"/>
    </source>
</evidence>
<sequence>MLSNEQLLCFVNTVEAGSFSAAARKLGKVQSAVSQQVINMEIDCGHSLFERSGRYPTLTEAGQRLLPYARAVLGQQQRLERQLAMLDNTLPSRLTLAHDEGIEIDKTLSILKLLAEELPGLSIEVLSASSSDIIKMVQQGRASAGLVFSETLYPEGVDFESVGSVHFEPVVASHHPLATMRLSHVDELKLHRQLVIGSRTVGHSVFSDPHSPDVWHADNYHVLLTMVLNGFGWALLPGHLVREGIEAGNLVPLPLDFEALGWHGNVDIIQHQSLSMQPIGQEIRALVRDKRTQIAR</sequence>
<dbReference type="PROSITE" id="PS50931">
    <property type="entry name" value="HTH_LYSR"/>
    <property type="match status" value="1"/>
</dbReference>
<dbReference type="SUPFAM" id="SSF46785">
    <property type="entry name" value="Winged helix' DNA-binding domain"/>
    <property type="match status" value="1"/>
</dbReference>
<dbReference type="PANTHER" id="PTHR30126">
    <property type="entry name" value="HTH-TYPE TRANSCRIPTIONAL REGULATOR"/>
    <property type="match status" value="1"/>
</dbReference>
<dbReference type="EMBL" id="CP069213">
    <property type="protein sequence ID" value="QRH00755.1"/>
    <property type="molecule type" value="Genomic_DNA"/>
</dbReference>
<evidence type="ECO:0000256" key="1">
    <source>
        <dbReference type="ARBA" id="ARBA00009437"/>
    </source>
</evidence>
<keyword evidence="7" id="KW-1185">Reference proteome</keyword>
<evidence type="ECO:0000256" key="3">
    <source>
        <dbReference type="ARBA" id="ARBA00023125"/>
    </source>
</evidence>
<keyword evidence="2" id="KW-0805">Transcription regulation</keyword>
<dbReference type="InterPro" id="IPR036388">
    <property type="entry name" value="WH-like_DNA-bd_sf"/>
</dbReference>
<protein>
    <submittedName>
        <fullName evidence="6">LysR family transcriptional regulator</fullName>
    </submittedName>
</protein>
<reference evidence="6 7" key="1">
    <citation type="journal article" date="2012" name="Antonie Van Leeuwenhoek">
        <title>Shewanella litorisediminis sp. nov., a gammaproteobacterium isolated from a tidal flat sediment.</title>
        <authorList>
            <person name="Lee M.H."/>
            <person name="Yoon J.H."/>
        </authorList>
    </citation>
    <scope>NUCLEOTIDE SEQUENCE [LARGE SCALE GENOMIC DNA]</scope>
    <source>
        <strain evidence="6 7">SMK1-12</strain>
    </source>
</reference>
<evidence type="ECO:0000259" key="5">
    <source>
        <dbReference type="PROSITE" id="PS50931"/>
    </source>
</evidence>
<gene>
    <name evidence="6" type="ORF">JQC75_12805</name>
</gene>
<keyword evidence="3" id="KW-0238">DNA-binding</keyword>
<dbReference type="InterPro" id="IPR036390">
    <property type="entry name" value="WH_DNA-bd_sf"/>
</dbReference>
<dbReference type="Gene3D" id="3.40.190.290">
    <property type="match status" value="1"/>
</dbReference>
<evidence type="ECO:0000256" key="4">
    <source>
        <dbReference type="ARBA" id="ARBA00023163"/>
    </source>
</evidence>
<dbReference type="InterPro" id="IPR005119">
    <property type="entry name" value="LysR_subst-bd"/>
</dbReference>
<dbReference type="PANTHER" id="PTHR30126:SF91">
    <property type="entry name" value="LYSR FAMILY TRANSCRIPTIONAL REGULATOR"/>
    <property type="match status" value="1"/>
</dbReference>
<comment type="similarity">
    <text evidence="1">Belongs to the LysR transcriptional regulatory family.</text>
</comment>
<feature type="domain" description="HTH lysR-type" evidence="5">
    <location>
        <begin position="1"/>
        <end position="59"/>
    </location>
</feature>
<proteinExistence type="inferred from homology"/>